<dbReference type="PANTHER" id="PTHR15574:SF40">
    <property type="entry name" value="WD AND TETRATRICOPEPTIDE REPEATS PROTEIN 1"/>
    <property type="match status" value="1"/>
</dbReference>
<dbReference type="PROSITE" id="PS50294">
    <property type="entry name" value="WD_REPEATS_REGION"/>
    <property type="match status" value="1"/>
</dbReference>
<evidence type="ECO:0000256" key="1">
    <source>
        <dbReference type="ARBA" id="ARBA00022574"/>
    </source>
</evidence>
<dbReference type="SUPFAM" id="SSF50978">
    <property type="entry name" value="WD40 repeat-like"/>
    <property type="match status" value="1"/>
</dbReference>
<dbReference type="HOGENOM" id="CLU_012381_3_1_1"/>
<dbReference type="InParanoid" id="T1IG82"/>
<proteinExistence type="predicted"/>
<evidence type="ECO:0000313" key="4">
    <source>
        <dbReference type="Proteomes" id="UP000015103"/>
    </source>
</evidence>
<evidence type="ECO:0008006" key="5">
    <source>
        <dbReference type="Google" id="ProtNLM"/>
    </source>
</evidence>
<keyword evidence="1" id="KW-0853">WD repeat</keyword>
<dbReference type="AlphaFoldDB" id="T1IG82"/>
<accession>T1IG82</accession>
<dbReference type="GO" id="GO:0005737">
    <property type="term" value="C:cytoplasm"/>
    <property type="evidence" value="ECO:0007669"/>
    <property type="project" value="TreeGrafter"/>
</dbReference>
<sequence>MLYRKLTSASDDLRVVLWEPATNRKLYTFQTGHRSNIFSVKFMPETNEEVIITGAGDRQIRVHNVVSKQTTRVCTCHTRKVKRLATAPSLNDIFWSAAEDGVVRQFDLRCSHSCVARDPTVLVDLRTHCGNGAEAKCIAVNPIKSELIAVGANDAYVRIYDRRMIKLVKSSNPILNVASEDNLTPGCVQHFVPGHTICRKSLFEKYWHKYATHVTFSPNGRDLLVNLGRDNIYLYDLSANEYSPIYCHTYHNREPLLTYSNGINSPARQLSHMHKPNLPDHINTLKRFWICTNHFRILSNYLKSPKRMKMHLSFLPIPKLNYIKLHANALFERDYISASIRHYNEAISRYPDSSVLYANRANANIKRNWCGDAYAALRDCITALCYDSNNAKAYFRMSKCLFDLGWDEEAMLILSSFKTNFPSYTQAFACRVLEMKIRDRLELAEKWDFSFFADMDEPDNVLDCSPQESLRRESAKDYQKRFYGHCNVSTDIKEANFFGFDGEFIVAGSDDGSIFFWDRHTTNNIRILKGDSTTVNCVQPHPTSCLLATSGIDSCVRLWSPR</sequence>
<dbReference type="InterPro" id="IPR036322">
    <property type="entry name" value="WD40_repeat_dom_sf"/>
</dbReference>
<dbReference type="InterPro" id="IPR045151">
    <property type="entry name" value="DCAF8"/>
</dbReference>
<dbReference type="Pfam" id="PF00400">
    <property type="entry name" value="WD40"/>
    <property type="match status" value="3"/>
</dbReference>
<dbReference type="InterPro" id="IPR001680">
    <property type="entry name" value="WD40_rpt"/>
</dbReference>
<dbReference type="eggNOG" id="KOG1310">
    <property type="taxonomic scope" value="Eukaryota"/>
</dbReference>
<dbReference type="STRING" id="13249.T1IG82"/>
<dbReference type="PROSITE" id="PS50082">
    <property type="entry name" value="WD_REPEATS_2"/>
    <property type="match status" value="3"/>
</dbReference>
<dbReference type="EnsemblMetazoa" id="RPRC015301-RA">
    <property type="protein sequence ID" value="RPRC015301-PA"/>
    <property type="gene ID" value="RPRC015301"/>
</dbReference>
<keyword evidence="4" id="KW-1185">Reference proteome</keyword>
<keyword evidence="2" id="KW-0677">Repeat</keyword>
<dbReference type="OMA" id="YKQRYVG"/>
<evidence type="ECO:0000256" key="2">
    <source>
        <dbReference type="ARBA" id="ARBA00022737"/>
    </source>
</evidence>
<evidence type="ECO:0000313" key="3">
    <source>
        <dbReference type="EnsemblMetazoa" id="RPRC015301-PA"/>
    </source>
</evidence>
<dbReference type="EMBL" id="ACPB03020679">
    <property type="status" value="NOT_ANNOTATED_CDS"/>
    <property type="molecule type" value="Genomic_DNA"/>
</dbReference>
<dbReference type="SMART" id="SM00320">
    <property type="entry name" value="WD40"/>
    <property type="match status" value="6"/>
</dbReference>
<protein>
    <recommendedName>
        <fullName evidence="5">WD and tetratricopeptide repeats protein 1</fullName>
    </recommendedName>
</protein>
<reference evidence="3" key="1">
    <citation type="submission" date="2015-05" db="UniProtKB">
        <authorList>
            <consortium name="EnsemblMetazoa"/>
        </authorList>
    </citation>
    <scope>IDENTIFICATION</scope>
</reference>
<dbReference type="InterPro" id="IPR015943">
    <property type="entry name" value="WD40/YVTN_repeat-like_dom_sf"/>
</dbReference>
<dbReference type="Gene3D" id="2.130.10.10">
    <property type="entry name" value="YVTN repeat-like/Quinoprotein amine dehydrogenase"/>
    <property type="match status" value="2"/>
</dbReference>
<organism evidence="3 4">
    <name type="scientific">Rhodnius prolixus</name>
    <name type="common">Triatomid bug</name>
    <dbReference type="NCBI Taxonomy" id="13249"/>
    <lineage>
        <taxon>Eukaryota</taxon>
        <taxon>Metazoa</taxon>
        <taxon>Ecdysozoa</taxon>
        <taxon>Arthropoda</taxon>
        <taxon>Hexapoda</taxon>
        <taxon>Insecta</taxon>
        <taxon>Pterygota</taxon>
        <taxon>Neoptera</taxon>
        <taxon>Paraneoptera</taxon>
        <taxon>Hemiptera</taxon>
        <taxon>Heteroptera</taxon>
        <taxon>Panheteroptera</taxon>
        <taxon>Cimicomorpha</taxon>
        <taxon>Reduviidae</taxon>
        <taxon>Triatominae</taxon>
        <taxon>Rhodnius</taxon>
    </lineage>
</organism>
<dbReference type="Proteomes" id="UP000015103">
    <property type="component" value="Unassembled WGS sequence"/>
</dbReference>
<dbReference type="InterPro" id="IPR011990">
    <property type="entry name" value="TPR-like_helical_dom_sf"/>
</dbReference>
<dbReference type="EMBL" id="ACPB03020680">
    <property type="status" value="NOT_ANNOTATED_CDS"/>
    <property type="molecule type" value="Genomic_DNA"/>
</dbReference>
<dbReference type="VEuPathDB" id="VectorBase:RPRC015301"/>
<name>T1IG82_RHOPR</name>
<dbReference type="GO" id="GO:0080008">
    <property type="term" value="C:Cul4-RING E3 ubiquitin ligase complex"/>
    <property type="evidence" value="ECO:0007669"/>
    <property type="project" value="TreeGrafter"/>
</dbReference>
<dbReference type="GO" id="GO:0045717">
    <property type="term" value="P:negative regulation of fatty acid biosynthetic process"/>
    <property type="evidence" value="ECO:0007669"/>
    <property type="project" value="TreeGrafter"/>
</dbReference>
<dbReference type="PANTHER" id="PTHR15574">
    <property type="entry name" value="WD REPEAT DOMAIN-CONTAINING FAMILY"/>
    <property type="match status" value="1"/>
</dbReference>
<dbReference type="FunCoup" id="T1IG82">
    <property type="interactions" value="1257"/>
</dbReference>
<dbReference type="Gene3D" id="1.25.40.10">
    <property type="entry name" value="Tetratricopeptide repeat domain"/>
    <property type="match status" value="1"/>
</dbReference>
<dbReference type="SUPFAM" id="SSF48452">
    <property type="entry name" value="TPR-like"/>
    <property type="match status" value="1"/>
</dbReference>